<evidence type="ECO:0000313" key="3">
    <source>
        <dbReference type="Proteomes" id="UP001631957"/>
    </source>
</evidence>
<dbReference type="EMBL" id="JBJVNI010000036">
    <property type="protein sequence ID" value="MFM9615494.1"/>
    <property type="molecule type" value="Genomic_DNA"/>
</dbReference>
<dbReference type="RefSeq" id="WP_409134809.1">
    <property type="nucleotide sequence ID" value="NZ_JBJVNI010000036.1"/>
</dbReference>
<feature type="non-terminal residue" evidence="2">
    <location>
        <position position="1"/>
    </location>
</feature>
<protein>
    <submittedName>
        <fullName evidence="2">Uncharacterized protein</fullName>
    </submittedName>
</protein>
<feature type="region of interest" description="Disordered" evidence="1">
    <location>
        <begin position="1"/>
        <end position="53"/>
    </location>
</feature>
<dbReference type="Gene3D" id="3.40.570.10">
    <property type="entry name" value="Extracellular Endonuclease, subunit A"/>
    <property type="match status" value="1"/>
</dbReference>
<evidence type="ECO:0000256" key="1">
    <source>
        <dbReference type="SAM" id="MobiDB-lite"/>
    </source>
</evidence>
<comment type="caution">
    <text evidence="2">The sequence shown here is derived from an EMBL/GenBank/DDBJ whole genome shotgun (WGS) entry which is preliminary data.</text>
</comment>
<proteinExistence type="predicted"/>
<feature type="compositionally biased region" description="Basic and acidic residues" evidence="1">
    <location>
        <begin position="1"/>
        <end position="10"/>
    </location>
</feature>
<gene>
    <name evidence="2" type="ORF">ACKI18_43270</name>
</gene>
<sequence>MQPEPHDVNHQGRPHPGAAPLKTLSGKGDQLENLATCGSDANSDVGKPHKPIRPMDNMLYFEDDVRSLIDSEHVVQYKVTPIYSGRRTVPYEFRMSYTAWDKNGHYVGVDATTVSNLVYTAGQGWKNLGTVIDSRTGADVPMPGQP</sequence>
<reference evidence="2 3" key="1">
    <citation type="submission" date="2024-12" db="EMBL/GenBank/DDBJ databases">
        <title>Forecasting of Potato common scab and diversities of Pathogenic streptomyces spp. in china.</title>
        <authorList>
            <person name="Handique U."/>
            <person name="Wu J."/>
        </authorList>
    </citation>
    <scope>NUCLEOTIDE SEQUENCE [LARGE SCALE GENOMIC DNA]</scope>
    <source>
        <strain evidence="2 3">ZRIMU1530</strain>
    </source>
</reference>
<dbReference type="Proteomes" id="UP001631957">
    <property type="component" value="Unassembled WGS sequence"/>
</dbReference>
<organism evidence="2 3">
    <name type="scientific">Streptomyces niveiscabiei</name>
    <dbReference type="NCBI Taxonomy" id="164115"/>
    <lineage>
        <taxon>Bacteria</taxon>
        <taxon>Bacillati</taxon>
        <taxon>Actinomycetota</taxon>
        <taxon>Actinomycetes</taxon>
        <taxon>Kitasatosporales</taxon>
        <taxon>Streptomycetaceae</taxon>
        <taxon>Streptomyces</taxon>
    </lineage>
</organism>
<name>A0ABW9I555_9ACTN</name>
<keyword evidence="3" id="KW-1185">Reference proteome</keyword>
<dbReference type="InterPro" id="IPR044929">
    <property type="entry name" value="DNA/RNA_non-sp_Endonuclease_sf"/>
</dbReference>
<evidence type="ECO:0000313" key="2">
    <source>
        <dbReference type="EMBL" id="MFM9615494.1"/>
    </source>
</evidence>
<accession>A0ABW9I555</accession>